<accession>A0ABN7BAD5</accession>
<evidence type="ECO:0000313" key="3">
    <source>
        <dbReference type="Proteomes" id="UP001307889"/>
    </source>
</evidence>
<name>A0ABN7BAD5_9HEMI</name>
<feature type="region of interest" description="Disordered" evidence="1">
    <location>
        <begin position="1"/>
        <end position="114"/>
    </location>
</feature>
<feature type="compositionally biased region" description="Low complexity" evidence="1">
    <location>
        <begin position="81"/>
        <end position="90"/>
    </location>
</feature>
<proteinExistence type="predicted"/>
<organism evidence="2 3">
    <name type="scientific">Nesidiocoris tenuis</name>
    <dbReference type="NCBI Taxonomy" id="355587"/>
    <lineage>
        <taxon>Eukaryota</taxon>
        <taxon>Metazoa</taxon>
        <taxon>Ecdysozoa</taxon>
        <taxon>Arthropoda</taxon>
        <taxon>Hexapoda</taxon>
        <taxon>Insecta</taxon>
        <taxon>Pterygota</taxon>
        <taxon>Neoptera</taxon>
        <taxon>Paraneoptera</taxon>
        <taxon>Hemiptera</taxon>
        <taxon>Heteroptera</taxon>
        <taxon>Panheteroptera</taxon>
        <taxon>Cimicomorpha</taxon>
        <taxon>Miridae</taxon>
        <taxon>Dicyphina</taxon>
        <taxon>Nesidiocoris</taxon>
    </lineage>
</organism>
<dbReference type="Proteomes" id="UP001307889">
    <property type="component" value="Chromosome 12"/>
</dbReference>
<keyword evidence="3" id="KW-1185">Reference proteome</keyword>
<sequence>MLKKSPEIFQTSCPDSRRRYSGLPSDERPRQVALPSGRPPDYGSPPRRGLLRRLPHHRLRRRLPPPVRRRGSHRRRRPFTSAVAAVSSVRARLRPRRDTSETPSSLPSSSSKFS</sequence>
<feature type="compositionally biased region" description="Low complexity" evidence="1">
    <location>
        <begin position="101"/>
        <end position="114"/>
    </location>
</feature>
<gene>
    <name evidence="2" type="ORF">NTJ_14148</name>
</gene>
<reference evidence="2 3" key="1">
    <citation type="submission" date="2023-09" db="EMBL/GenBank/DDBJ databases">
        <title>Nesidiocoris tenuis whole genome shotgun sequence.</title>
        <authorList>
            <person name="Shibata T."/>
            <person name="Shimoda M."/>
            <person name="Kobayashi T."/>
            <person name="Uehara T."/>
        </authorList>
    </citation>
    <scope>NUCLEOTIDE SEQUENCE [LARGE SCALE GENOMIC DNA]</scope>
    <source>
        <strain evidence="2 3">Japan</strain>
    </source>
</reference>
<evidence type="ECO:0000313" key="2">
    <source>
        <dbReference type="EMBL" id="BET01332.1"/>
    </source>
</evidence>
<feature type="compositionally biased region" description="Basic residues" evidence="1">
    <location>
        <begin position="49"/>
        <end position="78"/>
    </location>
</feature>
<evidence type="ECO:0000256" key="1">
    <source>
        <dbReference type="SAM" id="MobiDB-lite"/>
    </source>
</evidence>
<dbReference type="EMBL" id="AP028920">
    <property type="protein sequence ID" value="BET01332.1"/>
    <property type="molecule type" value="Genomic_DNA"/>
</dbReference>
<protein>
    <submittedName>
        <fullName evidence="2">Uncharacterized protein</fullName>
    </submittedName>
</protein>